<dbReference type="EMBL" id="NMUH01005812">
    <property type="protein sequence ID" value="MQM13753.1"/>
    <property type="molecule type" value="Genomic_DNA"/>
</dbReference>
<reference evidence="1" key="1">
    <citation type="submission" date="2017-07" db="EMBL/GenBank/DDBJ databases">
        <title>Taro Niue Genome Assembly and Annotation.</title>
        <authorList>
            <person name="Atibalentja N."/>
            <person name="Keating K."/>
            <person name="Fields C.J."/>
        </authorList>
    </citation>
    <scope>NUCLEOTIDE SEQUENCE</scope>
    <source>
        <strain evidence="1">Niue_2</strain>
        <tissue evidence="1">Leaf</tissue>
    </source>
</reference>
<organism evidence="1 2">
    <name type="scientific">Colocasia esculenta</name>
    <name type="common">Wild taro</name>
    <name type="synonym">Arum esculentum</name>
    <dbReference type="NCBI Taxonomy" id="4460"/>
    <lineage>
        <taxon>Eukaryota</taxon>
        <taxon>Viridiplantae</taxon>
        <taxon>Streptophyta</taxon>
        <taxon>Embryophyta</taxon>
        <taxon>Tracheophyta</taxon>
        <taxon>Spermatophyta</taxon>
        <taxon>Magnoliopsida</taxon>
        <taxon>Liliopsida</taxon>
        <taxon>Araceae</taxon>
        <taxon>Aroideae</taxon>
        <taxon>Colocasieae</taxon>
        <taxon>Colocasia</taxon>
    </lineage>
</organism>
<sequence length="159" mass="17848">MGVDTLSRPVDRVLWELGLVSTLLDLVSTPLDHFFIFCLRAWSTMSTPVWGHPSLLRRRPPVPATLLISRRPPQAADAWCKIYSLLNGQIIVIYRDLQSPVLASRDLSQRWPLLATQAMARTTSGSASPRYLQRPIFFMLCAHAGSIASYYSLRIAGDH</sequence>
<evidence type="ECO:0000313" key="1">
    <source>
        <dbReference type="EMBL" id="MQM13753.1"/>
    </source>
</evidence>
<dbReference type="AlphaFoldDB" id="A0A843WQM9"/>
<evidence type="ECO:0000313" key="2">
    <source>
        <dbReference type="Proteomes" id="UP000652761"/>
    </source>
</evidence>
<accession>A0A843WQM9</accession>
<comment type="caution">
    <text evidence="1">The sequence shown here is derived from an EMBL/GenBank/DDBJ whole genome shotgun (WGS) entry which is preliminary data.</text>
</comment>
<keyword evidence="2" id="KW-1185">Reference proteome</keyword>
<name>A0A843WQM9_COLES</name>
<dbReference type="Proteomes" id="UP000652761">
    <property type="component" value="Unassembled WGS sequence"/>
</dbReference>
<proteinExistence type="predicted"/>
<gene>
    <name evidence="1" type="ORF">Taro_046679</name>
</gene>
<protein>
    <submittedName>
        <fullName evidence="1">Uncharacterized protein</fullName>
    </submittedName>
</protein>